<dbReference type="Pfam" id="PF00850">
    <property type="entry name" value="Hist_deacetyl"/>
    <property type="match status" value="1"/>
</dbReference>
<dbReference type="OrthoDB" id="424012at2759"/>
<keyword evidence="12" id="KW-0539">Nucleus</keyword>
<keyword evidence="5" id="KW-0678">Repressor</keyword>
<evidence type="ECO:0000256" key="2">
    <source>
        <dbReference type="ARBA" id="ARBA00007374"/>
    </source>
</evidence>
<dbReference type="Gene3D" id="3.40.800.20">
    <property type="entry name" value="Histone deacetylase domain"/>
    <property type="match status" value="1"/>
</dbReference>
<dbReference type="EC" id="3.5.1.98" evidence="4"/>
<dbReference type="GO" id="GO:0016301">
    <property type="term" value="F:kinase activity"/>
    <property type="evidence" value="ECO:0007669"/>
    <property type="project" value="UniProtKB-KW"/>
</dbReference>
<dbReference type="PANTHER" id="PTHR10625:SF5">
    <property type="entry name" value="HISTONE DEACETYLASE"/>
    <property type="match status" value="1"/>
</dbReference>
<comment type="similarity">
    <text evidence="2">Belongs to the inositol phosphokinase (IPK) family.</text>
</comment>
<dbReference type="InterPro" id="IPR005522">
    <property type="entry name" value="IPK"/>
</dbReference>
<evidence type="ECO:0000256" key="6">
    <source>
        <dbReference type="ARBA" id="ARBA00022679"/>
    </source>
</evidence>
<dbReference type="Gene3D" id="3.30.470.160">
    <property type="entry name" value="Inositol polyphosphate kinase"/>
    <property type="match status" value="1"/>
</dbReference>
<proteinExistence type="inferred from homology"/>
<protein>
    <recommendedName>
        <fullName evidence="4">histone deacetylase</fullName>
        <ecNumber evidence="4">3.5.1.98</ecNumber>
    </recommendedName>
</protein>
<evidence type="ECO:0000256" key="12">
    <source>
        <dbReference type="ARBA" id="ARBA00023242"/>
    </source>
</evidence>
<keyword evidence="6" id="KW-0808">Transferase</keyword>
<evidence type="ECO:0000256" key="5">
    <source>
        <dbReference type="ARBA" id="ARBA00022491"/>
    </source>
</evidence>
<dbReference type="GO" id="GO:0000118">
    <property type="term" value="C:histone deacetylase complex"/>
    <property type="evidence" value="ECO:0007669"/>
    <property type="project" value="TreeGrafter"/>
</dbReference>
<dbReference type="InParanoid" id="A0A0V0QNX4"/>
<dbReference type="GO" id="GO:0141221">
    <property type="term" value="F:histone deacetylase activity, hydrolytic mechanism"/>
    <property type="evidence" value="ECO:0007669"/>
    <property type="project" value="UniProtKB-EC"/>
</dbReference>
<evidence type="ECO:0000256" key="10">
    <source>
        <dbReference type="ARBA" id="ARBA00023015"/>
    </source>
</evidence>
<dbReference type="InterPro" id="IPR000286">
    <property type="entry name" value="HDACs"/>
</dbReference>
<evidence type="ECO:0000313" key="14">
    <source>
        <dbReference type="EMBL" id="KRX03868.1"/>
    </source>
</evidence>
<keyword evidence="15" id="KW-1185">Reference proteome</keyword>
<comment type="subcellular location">
    <subcellularLocation>
        <location evidence="1">Nucleus</location>
    </subcellularLocation>
</comment>
<dbReference type="GO" id="GO:0032958">
    <property type="term" value="P:inositol phosphate biosynthetic process"/>
    <property type="evidence" value="ECO:0007669"/>
    <property type="project" value="InterPro"/>
</dbReference>
<name>A0A0V0QNX4_PSEPJ</name>
<evidence type="ECO:0000256" key="7">
    <source>
        <dbReference type="ARBA" id="ARBA00022777"/>
    </source>
</evidence>
<dbReference type="AlphaFoldDB" id="A0A0V0QNX4"/>
<dbReference type="EMBL" id="LDAU01000124">
    <property type="protein sequence ID" value="KRX03868.1"/>
    <property type="molecule type" value="Genomic_DNA"/>
</dbReference>
<gene>
    <name evidence="14" type="ORF">PPERSA_04746</name>
</gene>
<comment type="caution">
    <text evidence="14">The sequence shown here is derived from an EMBL/GenBank/DDBJ whole genome shotgun (WGS) entry which is preliminary data.</text>
</comment>
<evidence type="ECO:0000256" key="9">
    <source>
        <dbReference type="ARBA" id="ARBA00022853"/>
    </source>
</evidence>
<comment type="similarity">
    <text evidence="3">Belongs to the histone deacetylase family. HD type 2 subfamily.</text>
</comment>
<feature type="domain" description="Histone deacetylase" evidence="13">
    <location>
        <begin position="26"/>
        <end position="324"/>
    </location>
</feature>
<evidence type="ECO:0000256" key="8">
    <source>
        <dbReference type="ARBA" id="ARBA00022801"/>
    </source>
</evidence>
<dbReference type="CDD" id="cd09992">
    <property type="entry name" value="HDAC_classII"/>
    <property type="match status" value="1"/>
</dbReference>
<dbReference type="InterPro" id="IPR037138">
    <property type="entry name" value="His_deacetylse_dom_sf"/>
</dbReference>
<accession>A0A0V0QNX4</accession>
<evidence type="ECO:0000256" key="11">
    <source>
        <dbReference type="ARBA" id="ARBA00023163"/>
    </source>
</evidence>
<dbReference type="OMA" id="DAYKWIR"/>
<evidence type="ECO:0000256" key="1">
    <source>
        <dbReference type="ARBA" id="ARBA00004123"/>
    </source>
</evidence>
<keyword evidence="10" id="KW-0805">Transcription regulation</keyword>
<dbReference type="PANTHER" id="PTHR10625">
    <property type="entry name" value="HISTONE DEACETYLASE HDAC1-RELATED"/>
    <property type="match status" value="1"/>
</dbReference>
<keyword evidence="11" id="KW-0804">Transcription</keyword>
<dbReference type="PRINTS" id="PR01270">
    <property type="entry name" value="HDASUPER"/>
</dbReference>
<organism evidence="14 15">
    <name type="scientific">Pseudocohnilembus persalinus</name>
    <name type="common">Ciliate</name>
    <dbReference type="NCBI Taxonomy" id="266149"/>
    <lineage>
        <taxon>Eukaryota</taxon>
        <taxon>Sar</taxon>
        <taxon>Alveolata</taxon>
        <taxon>Ciliophora</taxon>
        <taxon>Intramacronucleata</taxon>
        <taxon>Oligohymenophorea</taxon>
        <taxon>Scuticociliatia</taxon>
        <taxon>Philasterida</taxon>
        <taxon>Pseudocohnilembidae</taxon>
        <taxon>Pseudocohnilembus</taxon>
    </lineage>
</organism>
<evidence type="ECO:0000259" key="13">
    <source>
        <dbReference type="Pfam" id="PF00850"/>
    </source>
</evidence>
<dbReference type="GO" id="GO:0040029">
    <property type="term" value="P:epigenetic regulation of gene expression"/>
    <property type="evidence" value="ECO:0007669"/>
    <property type="project" value="TreeGrafter"/>
</dbReference>
<keyword evidence="7" id="KW-0418">Kinase</keyword>
<reference evidence="14 15" key="1">
    <citation type="journal article" date="2015" name="Sci. Rep.">
        <title>Genome of the facultative scuticociliatosis pathogen Pseudocohnilembus persalinus provides insight into its virulence through horizontal gene transfer.</title>
        <authorList>
            <person name="Xiong J."/>
            <person name="Wang G."/>
            <person name="Cheng J."/>
            <person name="Tian M."/>
            <person name="Pan X."/>
            <person name="Warren A."/>
            <person name="Jiang C."/>
            <person name="Yuan D."/>
            <person name="Miao W."/>
        </authorList>
    </citation>
    <scope>NUCLEOTIDE SEQUENCE [LARGE SCALE GENOMIC DNA]</scope>
    <source>
        <strain evidence="14">36N120E</strain>
    </source>
</reference>
<dbReference type="SUPFAM" id="SSF56104">
    <property type="entry name" value="SAICAR synthase-like"/>
    <property type="match status" value="1"/>
</dbReference>
<dbReference type="InterPro" id="IPR023801">
    <property type="entry name" value="His_deacetylse_dom"/>
</dbReference>
<dbReference type="SUPFAM" id="SSF52768">
    <property type="entry name" value="Arginase/deacetylase"/>
    <property type="match status" value="1"/>
</dbReference>
<dbReference type="InterPro" id="IPR023696">
    <property type="entry name" value="Ureohydrolase_dom_sf"/>
</dbReference>
<evidence type="ECO:0000256" key="4">
    <source>
        <dbReference type="ARBA" id="ARBA00012111"/>
    </source>
</evidence>
<dbReference type="Pfam" id="PF03770">
    <property type="entry name" value="IPK"/>
    <property type="match status" value="1"/>
</dbReference>
<sequence>MQKSEKKVYLIYEQEKTSLHRIQRPHIENPQRIESIIQNFKEKGILDHSVIYSENSIQEKIDKKQILKVHTEDYYNFIEGMWPEDTEKEQIMVKDCYINQHTFDSSLWAAGGVLQAMQVVAEGKFKHSLSILRPPGHHSGASPVCHGFCFFNNVAIAVQHLKQEFNMKKILIFDWDIHHGDGTSQIFQNDKEVLYMSIHKYDNGLYFPKTGHPQDVGQNEGKGYNVNIGWNTQQNLIPGTDEYIYVFEQICLPIIKQFNPELIVVSAGFDAALGDPVGKCKLTGIGYSYMLQKLLEIQEKTVVVLEGGYSLDALQEASEHTIRTLMGEKLGESQHFKNILHNQQNLKNIDDYKKNILPSPLAFKAVEESVQHLAQYWPCLKEDKEIQEFEKYVKKHLKVQSQIGAGHKDKLKFEGKSIVKKTKKQEIHFYESLDDETHSCFEENQKLKAFIPAYLGKFAENEKDIGIILENLLVNKEKGSFLDIKFGQVTFEKSLDEKKYEQDVKKSKETTSHELYYRLSAAKIKDKEGNIIESIDKFGGTKENMPFIFKKVLQSNEQQNINQQALDELIDFLERYIQFQENHSTRRFLGTSLFFVVDNTTNQFAMKIIDFNYYFPMEQGQIDTNVIPGLKNIKQLLLDLKESEK</sequence>
<keyword evidence="9" id="KW-0156">Chromatin regulator</keyword>
<evidence type="ECO:0000313" key="15">
    <source>
        <dbReference type="Proteomes" id="UP000054937"/>
    </source>
</evidence>
<dbReference type="Proteomes" id="UP000054937">
    <property type="component" value="Unassembled WGS sequence"/>
</dbReference>
<evidence type="ECO:0000256" key="3">
    <source>
        <dbReference type="ARBA" id="ARBA00007738"/>
    </source>
</evidence>
<dbReference type="InterPro" id="IPR038286">
    <property type="entry name" value="IPK_sf"/>
</dbReference>
<keyword evidence="8" id="KW-0378">Hydrolase</keyword>